<evidence type="ECO:0000313" key="2">
    <source>
        <dbReference type="Proteomes" id="UP000004382"/>
    </source>
</evidence>
<sequence length="128" mass="14074">MGAGVIDLSKGAIGIGLFQKPATLLSPFGRFENGRWTETEITVPIMAVIQAATQKDLLQYATGDKLDGYVRIYTFSELRTVDEDVGADAQIVITPEGTRYRIVKAGRRSEADFTRAIGRLEHDRGRSV</sequence>
<proteinExistence type="predicted"/>
<name>H1KC68_METEX</name>
<gene>
    <name evidence="1" type="ORF">MetexDRAFT_0230</name>
</gene>
<dbReference type="EMBL" id="AGJK01000003">
    <property type="protein sequence ID" value="EHP94885.1"/>
    <property type="molecule type" value="Genomic_DNA"/>
</dbReference>
<organism evidence="1 2">
    <name type="scientific">Methylorubrum extorquens DSM 13060</name>
    <dbReference type="NCBI Taxonomy" id="882800"/>
    <lineage>
        <taxon>Bacteria</taxon>
        <taxon>Pseudomonadati</taxon>
        <taxon>Pseudomonadota</taxon>
        <taxon>Alphaproteobacteria</taxon>
        <taxon>Hyphomicrobiales</taxon>
        <taxon>Methylobacteriaceae</taxon>
        <taxon>Methylorubrum</taxon>
    </lineage>
</organism>
<evidence type="ECO:0000313" key="1">
    <source>
        <dbReference type="EMBL" id="EHP94885.1"/>
    </source>
</evidence>
<dbReference type="PATRIC" id="fig|882800.3.peg.217"/>
<accession>H1KC68</accession>
<dbReference type="Proteomes" id="UP000004382">
    <property type="component" value="Unassembled WGS sequence"/>
</dbReference>
<reference evidence="1 2" key="1">
    <citation type="submission" date="2011-09" db="EMBL/GenBank/DDBJ databases">
        <title>The draft genome of Methylobacterium extorquens DSM 13060.</title>
        <authorList>
            <consortium name="US DOE Joint Genome Institute (JGI-PGF)"/>
            <person name="Lucas S."/>
            <person name="Han J."/>
            <person name="Lapidus A."/>
            <person name="Cheng J.-F."/>
            <person name="Goodwin L."/>
            <person name="Pitluck S."/>
            <person name="Peters L."/>
            <person name="Land M.L."/>
            <person name="Hauser L."/>
            <person name="Koskimaki J."/>
            <person name="Halonen O."/>
            <person name="Pirttila A."/>
            <person name="Frank C."/>
            <person name="Woyke T.J."/>
        </authorList>
    </citation>
    <scope>NUCLEOTIDE SEQUENCE [LARGE SCALE GENOMIC DNA]</scope>
    <source>
        <strain evidence="1 2">DSM 13060</strain>
    </source>
</reference>
<comment type="caution">
    <text evidence="1">The sequence shown here is derived from an EMBL/GenBank/DDBJ whole genome shotgun (WGS) entry which is preliminary data.</text>
</comment>
<protein>
    <submittedName>
        <fullName evidence="1">Uncharacterized protein</fullName>
    </submittedName>
</protein>
<dbReference type="AlphaFoldDB" id="H1KC68"/>